<dbReference type="Proteomes" id="UP000075714">
    <property type="component" value="Unassembled WGS sequence"/>
</dbReference>
<evidence type="ECO:0000256" key="2">
    <source>
        <dbReference type="ARBA" id="ARBA00022771"/>
    </source>
</evidence>
<organism evidence="6 7">
    <name type="scientific">Gonium pectorale</name>
    <name type="common">Green alga</name>
    <dbReference type="NCBI Taxonomy" id="33097"/>
    <lineage>
        <taxon>Eukaryota</taxon>
        <taxon>Viridiplantae</taxon>
        <taxon>Chlorophyta</taxon>
        <taxon>core chlorophytes</taxon>
        <taxon>Chlorophyceae</taxon>
        <taxon>CS clade</taxon>
        <taxon>Chlamydomonadales</taxon>
        <taxon>Volvocaceae</taxon>
        <taxon>Gonium</taxon>
    </lineage>
</organism>
<dbReference type="InterPro" id="IPR011016">
    <property type="entry name" value="Znf_RING-CH"/>
</dbReference>
<proteinExistence type="predicted"/>
<feature type="compositionally biased region" description="Polar residues" evidence="4">
    <location>
        <begin position="1"/>
        <end position="11"/>
    </location>
</feature>
<evidence type="ECO:0000259" key="5">
    <source>
        <dbReference type="PROSITE" id="PS51292"/>
    </source>
</evidence>
<dbReference type="EMBL" id="LSYV01000015">
    <property type="protein sequence ID" value="KXZ50948.1"/>
    <property type="molecule type" value="Genomic_DNA"/>
</dbReference>
<dbReference type="SMART" id="SM00744">
    <property type="entry name" value="RINGv"/>
    <property type="match status" value="1"/>
</dbReference>
<protein>
    <recommendedName>
        <fullName evidence="5">RING-CH-type domain-containing protein</fullName>
    </recommendedName>
</protein>
<dbReference type="Gene3D" id="3.30.40.10">
    <property type="entry name" value="Zinc/RING finger domain, C3HC4 (zinc finger)"/>
    <property type="match status" value="1"/>
</dbReference>
<dbReference type="InterPro" id="IPR013083">
    <property type="entry name" value="Znf_RING/FYVE/PHD"/>
</dbReference>
<keyword evidence="7" id="KW-1185">Reference proteome</keyword>
<dbReference type="PROSITE" id="PS51292">
    <property type="entry name" value="ZF_RING_CH"/>
    <property type="match status" value="1"/>
</dbReference>
<evidence type="ECO:0000256" key="4">
    <source>
        <dbReference type="SAM" id="MobiDB-lite"/>
    </source>
</evidence>
<evidence type="ECO:0000313" key="7">
    <source>
        <dbReference type="Proteomes" id="UP000075714"/>
    </source>
</evidence>
<comment type="caution">
    <text evidence="6">The sequence shown here is derived from an EMBL/GenBank/DDBJ whole genome shotgun (WGS) entry which is preliminary data.</text>
</comment>
<sequence length="204" mass="21745">MSHNIQCQSPSAAAPFPLSTSTRERQAMSTGDCCWICLLGPEAGELERPCPCPRFVHRTCLGRWQLQSAGRSEESKCRFCASALPSLEEQLCPQRLRPVAEKVVPYMAVVYQGQHYKIPVKPGVEGMAEFRARVSFECAAPTSGEKLTLKGMNCFNAAAACAAISAAKRAAGEDGGFEWKEHPLAATTAAGGGGGSGSSVARHR</sequence>
<dbReference type="GO" id="GO:0008270">
    <property type="term" value="F:zinc ion binding"/>
    <property type="evidence" value="ECO:0007669"/>
    <property type="project" value="UniProtKB-KW"/>
</dbReference>
<keyword evidence="3" id="KW-0862">Zinc</keyword>
<dbReference type="AlphaFoldDB" id="A0A150GME6"/>
<gene>
    <name evidence="6" type="ORF">GPECTOR_14g194</name>
</gene>
<evidence type="ECO:0000256" key="3">
    <source>
        <dbReference type="ARBA" id="ARBA00022833"/>
    </source>
</evidence>
<dbReference type="Pfam" id="PF12906">
    <property type="entry name" value="RINGv"/>
    <property type="match status" value="1"/>
</dbReference>
<reference evidence="7" key="1">
    <citation type="journal article" date="2016" name="Nat. Commun.">
        <title>The Gonium pectorale genome demonstrates co-option of cell cycle regulation during the evolution of multicellularity.</title>
        <authorList>
            <person name="Hanschen E.R."/>
            <person name="Marriage T.N."/>
            <person name="Ferris P.J."/>
            <person name="Hamaji T."/>
            <person name="Toyoda A."/>
            <person name="Fujiyama A."/>
            <person name="Neme R."/>
            <person name="Noguchi H."/>
            <person name="Minakuchi Y."/>
            <person name="Suzuki M."/>
            <person name="Kawai-Toyooka H."/>
            <person name="Smith D.R."/>
            <person name="Sparks H."/>
            <person name="Anderson J."/>
            <person name="Bakaric R."/>
            <person name="Luria V."/>
            <person name="Karger A."/>
            <person name="Kirschner M.W."/>
            <person name="Durand P.M."/>
            <person name="Michod R.E."/>
            <person name="Nozaki H."/>
            <person name="Olson B.J."/>
        </authorList>
    </citation>
    <scope>NUCLEOTIDE SEQUENCE [LARGE SCALE GENOMIC DNA]</scope>
    <source>
        <strain evidence="7">NIES-2863</strain>
    </source>
</reference>
<feature type="region of interest" description="Disordered" evidence="4">
    <location>
        <begin position="1"/>
        <end position="20"/>
    </location>
</feature>
<dbReference type="OrthoDB" id="542746at2759"/>
<accession>A0A150GME6</accession>
<feature type="domain" description="RING-CH-type" evidence="5">
    <location>
        <begin position="26"/>
        <end position="87"/>
    </location>
</feature>
<name>A0A150GME6_GONPE</name>
<keyword evidence="2" id="KW-0863">Zinc-finger</keyword>
<evidence type="ECO:0000313" key="6">
    <source>
        <dbReference type="EMBL" id="KXZ50948.1"/>
    </source>
</evidence>
<evidence type="ECO:0000256" key="1">
    <source>
        <dbReference type="ARBA" id="ARBA00022723"/>
    </source>
</evidence>
<keyword evidence="1" id="KW-0479">Metal-binding</keyword>
<dbReference type="SUPFAM" id="SSF57850">
    <property type="entry name" value="RING/U-box"/>
    <property type="match status" value="1"/>
</dbReference>